<name>A0ABM1EGT9_PRICU</name>
<protein>
    <submittedName>
        <fullName evidence="4 5">Uncharacterized protein C8orf76-like isoform X1</fullName>
    </submittedName>
</protein>
<dbReference type="SMART" id="SM00028">
    <property type="entry name" value="TPR"/>
    <property type="match status" value="2"/>
</dbReference>
<dbReference type="PANTHER" id="PTHR31919">
    <property type="entry name" value="ZINC FINGERS AND HOMEOBOXES PROTEIN 1, ISOFORM 2"/>
    <property type="match status" value="1"/>
</dbReference>
<accession>A0ABM1EGT9</accession>
<reference evidence="4 5" key="1">
    <citation type="submission" date="2025-05" db="UniProtKB">
        <authorList>
            <consortium name="RefSeq"/>
        </authorList>
    </citation>
    <scope>IDENTIFICATION</scope>
</reference>
<dbReference type="RefSeq" id="XP_014671403.1">
    <property type="nucleotide sequence ID" value="XM_014815917.1"/>
</dbReference>
<dbReference type="PANTHER" id="PTHR31919:SF1">
    <property type="entry name" value="ZINC FINGERS AND HOMEOBOXES PROTEIN 1, ISOFORM 2"/>
    <property type="match status" value="1"/>
</dbReference>
<organism evidence="3 5">
    <name type="scientific">Priapulus caudatus</name>
    <name type="common">Priapulid worm</name>
    <dbReference type="NCBI Taxonomy" id="37621"/>
    <lineage>
        <taxon>Eukaryota</taxon>
        <taxon>Metazoa</taxon>
        <taxon>Ecdysozoa</taxon>
        <taxon>Scalidophora</taxon>
        <taxon>Priapulida</taxon>
        <taxon>Priapulimorpha</taxon>
        <taxon>Priapulimorphida</taxon>
        <taxon>Priapulidae</taxon>
        <taxon>Priapulus</taxon>
    </lineage>
</organism>
<feature type="region of interest" description="Disordered" evidence="2">
    <location>
        <begin position="275"/>
        <end position="297"/>
    </location>
</feature>
<dbReference type="GeneID" id="106812128"/>
<sequence length="419" mass="46796">MEFACFEDGIFAQEKVKPPLQKLESQGAKLCEPGWFLTEKMSSDPREQLQACRYRADLYYSQGKYASALEAYERGLEIAPASHNVPRRDMMEGAVRCRLALRMELPSALQICNELVDEAKGADQKLASLTLLFKVQQALQNYEDCLFVVQQCVALYPNSPEFWIKLAWMHEQLYATEMGEVTISEKESATLRCLQDFEIASLSELRIKDVASILDKQVKSLDGVDKVVTTGLESGYASCETSPVNETGSDITVPAETVATETTINQVDNKVETNRVELENEKNSDKNSGDDDDVDVDDDYSDELELAKQLLQAKDLLVCACLLRARVLLRSCVPAAESFAHGRHEAMQEQVALQISRLTVSKQFIGIAAAIIEQEMGLEKGDDCLHVSGTEAQRYAFQQKFENRWFSWVQQAAVTAGGE</sequence>
<dbReference type="PROSITE" id="PS50005">
    <property type="entry name" value="TPR"/>
    <property type="match status" value="1"/>
</dbReference>
<evidence type="ECO:0000313" key="4">
    <source>
        <dbReference type="RefSeq" id="XP_014671403.1"/>
    </source>
</evidence>
<dbReference type="RefSeq" id="XP_014671410.1">
    <property type="nucleotide sequence ID" value="XM_014815924.1"/>
</dbReference>
<dbReference type="Pfam" id="PF17826">
    <property type="entry name" value="DUF5588"/>
    <property type="match status" value="1"/>
</dbReference>
<evidence type="ECO:0000313" key="3">
    <source>
        <dbReference type="Proteomes" id="UP000695022"/>
    </source>
</evidence>
<feature type="repeat" description="TPR" evidence="1">
    <location>
        <begin position="49"/>
        <end position="82"/>
    </location>
</feature>
<dbReference type="Proteomes" id="UP000695022">
    <property type="component" value="Unplaced"/>
</dbReference>
<proteinExistence type="predicted"/>
<feature type="compositionally biased region" description="Basic and acidic residues" evidence="2">
    <location>
        <begin position="275"/>
        <end position="289"/>
    </location>
</feature>
<evidence type="ECO:0000256" key="2">
    <source>
        <dbReference type="SAM" id="MobiDB-lite"/>
    </source>
</evidence>
<dbReference type="InterPro" id="IPR011990">
    <property type="entry name" value="TPR-like_helical_dom_sf"/>
</dbReference>
<keyword evidence="3" id="KW-1185">Reference proteome</keyword>
<evidence type="ECO:0000256" key="1">
    <source>
        <dbReference type="PROSITE-ProRule" id="PRU00339"/>
    </source>
</evidence>
<keyword evidence="1" id="KW-0802">TPR repeat</keyword>
<dbReference type="SUPFAM" id="SSF48452">
    <property type="entry name" value="TPR-like"/>
    <property type="match status" value="1"/>
</dbReference>
<dbReference type="InterPro" id="IPR019734">
    <property type="entry name" value="TPR_rpt"/>
</dbReference>
<evidence type="ECO:0000313" key="5">
    <source>
        <dbReference type="RefSeq" id="XP_014671410.1"/>
    </source>
</evidence>
<dbReference type="Gene3D" id="1.25.40.10">
    <property type="entry name" value="Tetratricopeptide repeat domain"/>
    <property type="match status" value="1"/>
</dbReference>
<gene>
    <name evidence="4 5" type="primary">LOC106812128</name>
</gene>
<dbReference type="InterPro" id="IPR041404">
    <property type="entry name" value="DUF5588"/>
</dbReference>